<evidence type="ECO:0000259" key="2">
    <source>
        <dbReference type="Pfam" id="PF00582"/>
    </source>
</evidence>
<gene>
    <name evidence="3" type="ORF">AWJ20_3781</name>
</gene>
<dbReference type="Gene3D" id="3.40.50.620">
    <property type="entry name" value="HUPs"/>
    <property type="match status" value="1"/>
</dbReference>
<evidence type="ECO:0000256" key="1">
    <source>
        <dbReference type="SAM" id="MobiDB-lite"/>
    </source>
</evidence>
<dbReference type="RefSeq" id="XP_018733464.1">
    <property type="nucleotide sequence ID" value="XM_018880811.1"/>
</dbReference>
<dbReference type="Pfam" id="PF00582">
    <property type="entry name" value="Usp"/>
    <property type="match status" value="1"/>
</dbReference>
<accession>A0A161HGM2</accession>
<sequence length="167" mass="18816">MALEERQYRFEGERFLRQILAKNVNNKKLSLIVEFPVGKIEDMIQRMIQIYEPAILVVGTRGRSMDGFKGLLLPGSVSKYCLQHSPVPVIVVRGIQKLAKRKAKRDADPARRAYREMLYQAQLPAMKLYPQGSTGKQLAPTIPAFLRPDHYGSRSATPSRPSTPAGH</sequence>
<dbReference type="CDD" id="cd23659">
    <property type="entry name" value="USP_At3g01520-like"/>
    <property type="match status" value="1"/>
</dbReference>
<evidence type="ECO:0000313" key="4">
    <source>
        <dbReference type="Proteomes" id="UP000189580"/>
    </source>
</evidence>
<keyword evidence="4" id="KW-1185">Reference proteome</keyword>
<feature type="region of interest" description="Disordered" evidence="1">
    <location>
        <begin position="147"/>
        <end position="167"/>
    </location>
</feature>
<dbReference type="GeneID" id="30035840"/>
<dbReference type="OrthoDB" id="843225at2759"/>
<dbReference type="InterPro" id="IPR006016">
    <property type="entry name" value="UspA"/>
</dbReference>
<dbReference type="InterPro" id="IPR014729">
    <property type="entry name" value="Rossmann-like_a/b/a_fold"/>
</dbReference>
<dbReference type="Proteomes" id="UP000189580">
    <property type="component" value="Chromosome c"/>
</dbReference>
<reference evidence="3 4" key="1">
    <citation type="submission" date="2016-02" db="EMBL/GenBank/DDBJ databases">
        <title>Complete genome sequence and transcriptome regulation of the pentose utilising yeast Sugiyamaella lignohabitans.</title>
        <authorList>
            <person name="Bellasio M."/>
            <person name="Peymann A."/>
            <person name="Valli M."/>
            <person name="Sipitzky M."/>
            <person name="Graf A."/>
            <person name="Sauer M."/>
            <person name="Marx H."/>
            <person name="Mattanovich D."/>
        </authorList>
    </citation>
    <scope>NUCLEOTIDE SEQUENCE [LARGE SCALE GENOMIC DNA]</scope>
    <source>
        <strain evidence="3 4">CBS 10342</strain>
    </source>
</reference>
<evidence type="ECO:0000313" key="3">
    <source>
        <dbReference type="EMBL" id="ANB10987.1"/>
    </source>
</evidence>
<feature type="domain" description="UspA" evidence="2">
    <location>
        <begin position="20"/>
        <end position="93"/>
    </location>
</feature>
<protein>
    <submittedName>
        <fullName evidence="3">Usp (Universal stress protein) family protein</fullName>
    </submittedName>
</protein>
<dbReference type="PANTHER" id="PTHR47815">
    <property type="entry name" value="UNIVERSAL STRESS PROTEIN A FAMILY PROTEIN C25B2.10"/>
    <property type="match status" value="1"/>
</dbReference>
<feature type="compositionally biased region" description="Low complexity" evidence="1">
    <location>
        <begin position="153"/>
        <end position="167"/>
    </location>
</feature>
<name>A0A161HGM2_9ASCO</name>
<dbReference type="KEGG" id="slb:AWJ20_3781"/>
<organism evidence="3 4">
    <name type="scientific">Sugiyamaella lignohabitans</name>
    <dbReference type="NCBI Taxonomy" id="796027"/>
    <lineage>
        <taxon>Eukaryota</taxon>
        <taxon>Fungi</taxon>
        <taxon>Dikarya</taxon>
        <taxon>Ascomycota</taxon>
        <taxon>Saccharomycotina</taxon>
        <taxon>Dipodascomycetes</taxon>
        <taxon>Dipodascales</taxon>
        <taxon>Trichomonascaceae</taxon>
        <taxon>Sugiyamaella</taxon>
    </lineage>
</organism>
<dbReference type="PANTHER" id="PTHR47815:SF1">
    <property type="entry name" value="UNIVERSAL STRESS PROTEIN A FAMILY PROTEIN C25B2.10"/>
    <property type="match status" value="1"/>
</dbReference>
<dbReference type="EMBL" id="CP014500">
    <property type="protein sequence ID" value="ANB10987.1"/>
    <property type="molecule type" value="Genomic_DNA"/>
</dbReference>
<dbReference type="AlphaFoldDB" id="A0A161HGM2"/>
<dbReference type="SUPFAM" id="SSF52402">
    <property type="entry name" value="Adenine nucleotide alpha hydrolases-like"/>
    <property type="match status" value="1"/>
</dbReference>
<proteinExistence type="predicted"/>